<dbReference type="Pfam" id="PF01844">
    <property type="entry name" value="HNH"/>
    <property type="match status" value="1"/>
</dbReference>
<sequence>MKKLCPICGKLHGIGETCKPYVRSADALTEQRSFRNSTAWKKKREEIKERDKYLCLYCLMVEKNLARENLEVHHIVKIKYNKEGRLSNDNLVTLCRYHHEQAEKNIISKEELFALVDKVERGGGIPPWGENDNNY</sequence>
<dbReference type="GO" id="GO:0008270">
    <property type="term" value="F:zinc ion binding"/>
    <property type="evidence" value="ECO:0007669"/>
    <property type="project" value="InterPro"/>
</dbReference>
<dbReference type="SMART" id="SM00507">
    <property type="entry name" value="HNHc"/>
    <property type="match status" value="1"/>
</dbReference>
<dbReference type="Gene3D" id="1.10.30.50">
    <property type="match status" value="1"/>
</dbReference>
<dbReference type="InterPro" id="IPR002711">
    <property type="entry name" value="HNH"/>
</dbReference>
<proteinExistence type="predicted"/>
<reference evidence="2" key="1">
    <citation type="journal article" date="2021" name="Proc. Natl. Acad. Sci. U.S.A.">
        <title>A Catalog of Tens of Thousands of Viruses from Human Metagenomes Reveals Hidden Associations with Chronic Diseases.</title>
        <authorList>
            <person name="Tisza M.J."/>
            <person name="Buck C.B."/>
        </authorList>
    </citation>
    <scope>NUCLEOTIDE SEQUENCE</scope>
    <source>
        <strain evidence="2">CtLnP14</strain>
    </source>
</reference>
<dbReference type="GO" id="GO:0003676">
    <property type="term" value="F:nucleic acid binding"/>
    <property type="evidence" value="ECO:0007669"/>
    <property type="project" value="InterPro"/>
</dbReference>
<protein>
    <submittedName>
        <fullName evidence="2">NinG recombination protein</fullName>
    </submittedName>
</protein>
<evidence type="ECO:0000259" key="1">
    <source>
        <dbReference type="SMART" id="SM00507"/>
    </source>
</evidence>
<dbReference type="InterPro" id="IPR003615">
    <property type="entry name" value="HNH_nuc"/>
</dbReference>
<dbReference type="GO" id="GO:0004519">
    <property type="term" value="F:endonuclease activity"/>
    <property type="evidence" value="ECO:0007669"/>
    <property type="project" value="InterPro"/>
</dbReference>
<accession>A0A8S5S7Z0</accession>
<evidence type="ECO:0000313" key="2">
    <source>
        <dbReference type="EMBL" id="DAF47065.1"/>
    </source>
</evidence>
<dbReference type="CDD" id="cd00085">
    <property type="entry name" value="HNHc"/>
    <property type="match status" value="1"/>
</dbReference>
<name>A0A8S5S7Z0_9CAUD</name>
<feature type="domain" description="HNH nuclease" evidence="1">
    <location>
        <begin position="42"/>
        <end position="100"/>
    </location>
</feature>
<dbReference type="EMBL" id="BK032550">
    <property type="protein sequence ID" value="DAF47065.1"/>
    <property type="molecule type" value="Genomic_DNA"/>
</dbReference>
<organism evidence="2">
    <name type="scientific">Siphoviridae sp. ctLnP14</name>
    <dbReference type="NCBI Taxonomy" id="2827851"/>
    <lineage>
        <taxon>Viruses</taxon>
        <taxon>Duplodnaviria</taxon>
        <taxon>Heunggongvirae</taxon>
        <taxon>Uroviricota</taxon>
        <taxon>Caudoviricetes</taxon>
    </lineage>
</organism>